<evidence type="ECO:0000313" key="2">
    <source>
        <dbReference type="Proteomes" id="UP000324222"/>
    </source>
</evidence>
<dbReference type="EMBL" id="VSRR010016151">
    <property type="protein sequence ID" value="MPC58977.1"/>
    <property type="molecule type" value="Genomic_DNA"/>
</dbReference>
<keyword evidence="2" id="KW-1185">Reference proteome</keyword>
<dbReference type="Proteomes" id="UP000324222">
    <property type="component" value="Unassembled WGS sequence"/>
</dbReference>
<sequence>MLLRTTGDRIPLVGRRFSGPEYGRQSVNREKQDGEDVLVPVLVGGAGRGLPAGGVLTTRQLGRSDPGGPMLWGGNKVVMEVMSGETGRVEMMTGGSSQVAETKRYKLLCRVGELQ</sequence>
<proteinExistence type="predicted"/>
<evidence type="ECO:0000313" key="1">
    <source>
        <dbReference type="EMBL" id="MPC58977.1"/>
    </source>
</evidence>
<protein>
    <submittedName>
        <fullName evidence="1">Uncharacterized protein</fullName>
    </submittedName>
</protein>
<dbReference type="AlphaFoldDB" id="A0A5B7GNY1"/>
<comment type="caution">
    <text evidence="1">The sequence shown here is derived from an EMBL/GenBank/DDBJ whole genome shotgun (WGS) entry which is preliminary data.</text>
</comment>
<reference evidence="1 2" key="1">
    <citation type="submission" date="2019-05" db="EMBL/GenBank/DDBJ databases">
        <title>Another draft genome of Portunus trituberculatus and its Hox gene families provides insights of decapod evolution.</title>
        <authorList>
            <person name="Jeong J.-H."/>
            <person name="Song I."/>
            <person name="Kim S."/>
            <person name="Choi T."/>
            <person name="Kim D."/>
            <person name="Ryu S."/>
            <person name="Kim W."/>
        </authorList>
    </citation>
    <scope>NUCLEOTIDE SEQUENCE [LARGE SCALE GENOMIC DNA]</scope>
    <source>
        <tissue evidence="1">Muscle</tissue>
    </source>
</reference>
<name>A0A5B7GNY1_PORTR</name>
<gene>
    <name evidence="1" type="ORF">E2C01_052992</name>
</gene>
<accession>A0A5B7GNY1</accession>
<organism evidence="1 2">
    <name type="scientific">Portunus trituberculatus</name>
    <name type="common">Swimming crab</name>
    <name type="synonym">Neptunus trituberculatus</name>
    <dbReference type="NCBI Taxonomy" id="210409"/>
    <lineage>
        <taxon>Eukaryota</taxon>
        <taxon>Metazoa</taxon>
        <taxon>Ecdysozoa</taxon>
        <taxon>Arthropoda</taxon>
        <taxon>Crustacea</taxon>
        <taxon>Multicrustacea</taxon>
        <taxon>Malacostraca</taxon>
        <taxon>Eumalacostraca</taxon>
        <taxon>Eucarida</taxon>
        <taxon>Decapoda</taxon>
        <taxon>Pleocyemata</taxon>
        <taxon>Brachyura</taxon>
        <taxon>Eubrachyura</taxon>
        <taxon>Portunoidea</taxon>
        <taxon>Portunidae</taxon>
        <taxon>Portuninae</taxon>
        <taxon>Portunus</taxon>
    </lineage>
</organism>